<organism evidence="2 3">
    <name type="scientific">Ramazzottius varieornatus</name>
    <name type="common">Water bear</name>
    <name type="synonym">Tardigrade</name>
    <dbReference type="NCBI Taxonomy" id="947166"/>
    <lineage>
        <taxon>Eukaryota</taxon>
        <taxon>Metazoa</taxon>
        <taxon>Ecdysozoa</taxon>
        <taxon>Tardigrada</taxon>
        <taxon>Eutardigrada</taxon>
        <taxon>Parachela</taxon>
        <taxon>Hypsibioidea</taxon>
        <taxon>Ramazzottiidae</taxon>
        <taxon>Ramazzottius</taxon>
    </lineage>
</organism>
<gene>
    <name evidence="2" type="primary">RvY_04080</name>
    <name evidence="2" type="synonym">RvY_04080.1</name>
    <name evidence="2" type="ORF">RvY_04080-1</name>
</gene>
<evidence type="ECO:0000313" key="2">
    <source>
        <dbReference type="EMBL" id="GAU91913.1"/>
    </source>
</evidence>
<feature type="region of interest" description="Disordered" evidence="1">
    <location>
        <begin position="88"/>
        <end position="118"/>
    </location>
</feature>
<proteinExistence type="predicted"/>
<dbReference type="EMBL" id="BDGG01000002">
    <property type="protein sequence ID" value="GAU91913.1"/>
    <property type="molecule type" value="Genomic_DNA"/>
</dbReference>
<feature type="compositionally biased region" description="Polar residues" evidence="1">
    <location>
        <begin position="56"/>
        <end position="76"/>
    </location>
</feature>
<sequence>MTLERMIQVAQDWVFTPLQAAFNKFKMGKRTIPETGFTTDPEGKRARLDGAAAKNMESSPSTSDIDQDSGRSFMNASTLEENWEIAEHSQELLQPAGSSSGSREDAGQSTDYDETASVKSVGTTCRVVMAGSAEVLATCKVFPIGEEAWMARTPGRKRD</sequence>
<name>A0A1D1UZM0_RAMVA</name>
<evidence type="ECO:0000313" key="3">
    <source>
        <dbReference type="Proteomes" id="UP000186922"/>
    </source>
</evidence>
<reference evidence="2 3" key="1">
    <citation type="journal article" date="2016" name="Nat. Commun.">
        <title>Extremotolerant tardigrade genome and improved radiotolerance of human cultured cells by tardigrade-unique protein.</title>
        <authorList>
            <person name="Hashimoto T."/>
            <person name="Horikawa D.D."/>
            <person name="Saito Y."/>
            <person name="Kuwahara H."/>
            <person name="Kozuka-Hata H."/>
            <person name="Shin-I T."/>
            <person name="Minakuchi Y."/>
            <person name="Ohishi K."/>
            <person name="Motoyama A."/>
            <person name="Aizu T."/>
            <person name="Enomoto A."/>
            <person name="Kondo K."/>
            <person name="Tanaka S."/>
            <person name="Hara Y."/>
            <person name="Koshikawa S."/>
            <person name="Sagara H."/>
            <person name="Miura T."/>
            <person name="Yokobori S."/>
            <person name="Miyagawa K."/>
            <person name="Suzuki Y."/>
            <person name="Kubo T."/>
            <person name="Oyama M."/>
            <person name="Kohara Y."/>
            <person name="Fujiyama A."/>
            <person name="Arakawa K."/>
            <person name="Katayama T."/>
            <person name="Toyoda A."/>
            <person name="Kunieda T."/>
        </authorList>
    </citation>
    <scope>NUCLEOTIDE SEQUENCE [LARGE SCALE GENOMIC DNA]</scope>
    <source>
        <strain evidence="2 3">YOKOZUNA-1</strain>
    </source>
</reference>
<keyword evidence="3" id="KW-1185">Reference proteome</keyword>
<dbReference type="Proteomes" id="UP000186922">
    <property type="component" value="Unassembled WGS sequence"/>
</dbReference>
<comment type="caution">
    <text evidence="2">The sequence shown here is derived from an EMBL/GenBank/DDBJ whole genome shotgun (WGS) entry which is preliminary data.</text>
</comment>
<dbReference type="AlphaFoldDB" id="A0A1D1UZM0"/>
<protein>
    <submittedName>
        <fullName evidence="2">Uncharacterized protein</fullName>
    </submittedName>
</protein>
<accession>A0A1D1UZM0</accession>
<feature type="region of interest" description="Disordered" evidence="1">
    <location>
        <begin position="51"/>
        <end position="76"/>
    </location>
</feature>
<evidence type="ECO:0000256" key="1">
    <source>
        <dbReference type="SAM" id="MobiDB-lite"/>
    </source>
</evidence>